<dbReference type="Pfam" id="PF00440">
    <property type="entry name" value="TetR_N"/>
    <property type="match status" value="1"/>
</dbReference>
<proteinExistence type="predicted"/>
<organism evidence="6 7">
    <name type="scientific">Williamsia deligens</name>
    <dbReference type="NCBI Taxonomy" id="321325"/>
    <lineage>
        <taxon>Bacteria</taxon>
        <taxon>Bacillati</taxon>
        <taxon>Actinomycetota</taxon>
        <taxon>Actinomycetes</taxon>
        <taxon>Mycobacteriales</taxon>
        <taxon>Nocardiaceae</taxon>
        <taxon>Williamsia</taxon>
    </lineage>
</organism>
<dbReference type="SUPFAM" id="SSF46689">
    <property type="entry name" value="Homeodomain-like"/>
    <property type="match status" value="1"/>
</dbReference>
<evidence type="ECO:0000256" key="1">
    <source>
        <dbReference type="ARBA" id="ARBA00023015"/>
    </source>
</evidence>
<evidence type="ECO:0000259" key="5">
    <source>
        <dbReference type="PROSITE" id="PS50977"/>
    </source>
</evidence>
<evidence type="ECO:0000313" key="6">
    <source>
        <dbReference type="EMBL" id="MFD0925564.1"/>
    </source>
</evidence>
<evidence type="ECO:0000256" key="3">
    <source>
        <dbReference type="ARBA" id="ARBA00023163"/>
    </source>
</evidence>
<dbReference type="InterPro" id="IPR009057">
    <property type="entry name" value="Homeodomain-like_sf"/>
</dbReference>
<comment type="caution">
    <text evidence="6">The sequence shown here is derived from an EMBL/GenBank/DDBJ whole genome shotgun (WGS) entry which is preliminary data.</text>
</comment>
<keyword evidence="2 4" id="KW-0238">DNA-binding</keyword>
<dbReference type="Proteomes" id="UP001597068">
    <property type="component" value="Unassembled WGS sequence"/>
</dbReference>
<keyword evidence="1" id="KW-0805">Transcription regulation</keyword>
<evidence type="ECO:0000313" key="7">
    <source>
        <dbReference type="Proteomes" id="UP001597068"/>
    </source>
</evidence>
<protein>
    <submittedName>
        <fullName evidence="6">TetR/AcrR family transcriptional regulator</fullName>
    </submittedName>
</protein>
<dbReference type="InterPro" id="IPR036271">
    <property type="entry name" value="Tet_transcr_reg_TetR-rel_C_sf"/>
</dbReference>
<dbReference type="PROSITE" id="PS50977">
    <property type="entry name" value="HTH_TETR_2"/>
    <property type="match status" value="1"/>
</dbReference>
<dbReference type="Pfam" id="PF21597">
    <property type="entry name" value="TetR_C_43"/>
    <property type="match status" value="1"/>
</dbReference>
<feature type="DNA-binding region" description="H-T-H motif" evidence="4">
    <location>
        <begin position="33"/>
        <end position="52"/>
    </location>
</feature>
<dbReference type="InterPro" id="IPR049445">
    <property type="entry name" value="TetR_SbtR-like_C"/>
</dbReference>
<evidence type="ECO:0000256" key="4">
    <source>
        <dbReference type="PROSITE-ProRule" id="PRU00335"/>
    </source>
</evidence>
<accession>A0ABW3G5K4</accession>
<dbReference type="PANTHER" id="PTHR30055">
    <property type="entry name" value="HTH-TYPE TRANSCRIPTIONAL REGULATOR RUTR"/>
    <property type="match status" value="1"/>
</dbReference>
<dbReference type="PANTHER" id="PTHR30055:SF234">
    <property type="entry name" value="HTH-TYPE TRANSCRIPTIONAL REGULATOR BETI"/>
    <property type="match status" value="1"/>
</dbReference>
<name>A0ABW3G5K4_9NOCA</name>
<gene>
    <name evidence="6" type="ORF">ACFQ04_07415</name>
</gene>
<dbReference type="SUPFAM" id="SSF48498">
    <property type="entry name" value="Tetracyclin repressor-like, C-terminal domain"/>
    <property type="match status" value="1"/>
</dbReference>
<dbReference type="InterPro" id="IPR050109">
    <property type="entry name" value="HTH-type_TetR-like_transc_reg"/>
</dbReference>
<dbReference type="RefSeq" id="WP_253646496.1">
    <property type="nucleotide sequence ID" value="NZ_JAMTCI010000001.1"/>
</dbReference>
<reference evidence="7" key="1">
    <citation type="journal article" date="2019" name="Int. J. Syst. Evol. Microbiol.">
        <title>The Global Catalogue of Microorganisms (GCM) 10K type strain sequencing project: providing services to taxonomists for standard genome sequencing and annotation.</title>
        <authorList>
            <consortium name="The Broad Institute Genomics Platform"/>
            <consortium name="The Broad Institute Genome Sequencing Center for Infectious Disease"/>
            <person name="Wu L."/>
            <person name="Ma J."/>
        </authorList>
    </citation>
    <scope>NUCLEOTIDE SEQUENCE [LARGE SCALE GENOMIC DNA]</scope>
    <source>
        <strain evidence="7">CCUG 50873</strain>
    </source>
</reference>
<dbReference type="EMBL" id="JBHTIL010000001">
    <property type="protein sequence ID" value="MFD0925564.1"/>
    <property type="molecule type" value="Genomic_DNA"/>
</dbReference>
<keyword evidence="7" id="KW-1185">Reference proteome</keyword>
<dbReference type="Gene3D" id="1.10.357.10">
    <property type="entry name" value="Tetracycline Repressor, domain 2"/>
    <property type="match status" value="1"/>
</dbReference>
<evidence type="ECO:0000256" key="2">
    <source>
        <dbReference type="ARBA" id="ARBA00023125"/>
    </source>
</evidence>
<feature type="domain" description="HTH tetR-type" evidence="5">
    <location>
        <begin position="11"/>
        <end position="70"/>
    </location>
</feature>
<keyword evidence="3" id="KW-0804">Transcription</keyword>
<sequence length="184" mass="19731">MADRPVRKDALRNRERILDVARAAFAGGFATPSFDAIARDAGVGVGTVYRHFPTRESLIEAAYEAELDDLTGDVADLLSRLPPGDALREWMRRYARFYTTKSVIIETLRAGWSSGSMTTPATRERITAAVATIVAAGVDAGSLRADVEPDDITAMVLGTLMSTGPDDPAKTDRMLSLIADAVSA</sequence>
<dbReference type="InterPro" id="IPR001647">
    <property type="entry name" value="HTH_TetR"/>
</dbReference>